<feature type="region of interest" description="Disordered" evidence="1">
    <location>
        <begin position="845"/>
        <end position="883"/>
    </location>
</feature>
<dbReference type="InterPro" id="IPR043153">
    <property type="entry name" value="DENN_C"/>
</dbReference>
<feature type="compositionally biased region" description="Low complexity" evidence="1">
    <location>
        <begin position="864"/>
        <end position="878"/>
    </location>
</feature>
<proteinExistence type="predicted"/>
<feature type="domain" description="UDENN" evidence="2">
    <location>
        <begin position="87"/>
        <end position="651"/>
    </location>
</feature>
<feature type="compositionally biased region" description="Polar residues" evidence="1">
    <location>
        <begin position="26"/>
        <end position="52"/>
    </location>
</feature>
<dbReference type="SMART" id="SM00799">
    <property type="entry name" value="DENN"/>
    <property type="match status" value="1"/>
</dbReference>
<feature type="compositionally biased region" description="Pro residues" evidence="1">
    <location>
        <begin position="655"/>
        <end position="669"/>
    </location>
</feature>
<gene>
    <name evidence="3" type="ORF">SmJEL517_g03709</name>
</gene>
<dbReference type="RefSeq" id="XP_031024386.1">
    <property type="nucleotide sequence ID" value="XM_031169637.1"/>
</dbReference>
<name>A0A507C5K2_9FUNG</name>
<feature type="compositionally biased region" description="Basic and acidic residues" evidence="1">
    <location>
        <begin position="948"/>
        <end position="960"/>
    </location>
</feature>
<feature type="compositionally biased region" description="Low complexity" evidence="1">
    <location>
        <begin position="692"/>
        <end position="703"/>
    </location>
</feature>
<dbReference type="Gene3D" id="3.30.450.200">
    <property type="match status" value="1"/>
</dbReference>
<feature type="region of interest" description="Disordered" evidence="1">
    <location>
        <begin position="622"/>
        <end position="828"/>
    </location>
</feature>
<evidence type="ECO:0000259" key="2">
    <source>
        <dbReference type="PROSITE" id="PS50211"/>
    </source>
</evidence>
<dbReference type="Proteomes" id="UP000319731">
    <property type="component" value="Unassembled WGS sequence"/>
</dbReference>
<feature type="region of interest" description="Disordered" evidence="1">
    <location>
        <begin position="577"/>
        <end position="597"/>
    </location>
</feature>
<evidence type="ECO:0000313" key="4">
    <source>
        <dbReference type="Proteomes" id="UP000319731"/>
    </source>
</evidence>
<dbReference type="GeneID" id="42004934"/>
<accession>A0A507C5K2</accession>
<dbReference type="PANTHER" id="PTHR12296:SF21">
    <property type="entry name" value="DENN DOMAIN-CONTAINING PROTEIN 3"/>
    <property type="match status" value="1"/>
</dbReference>
<feature type="compositionally biased region" description="Low complexity" evidence="1">
    <location>
        <begin position="784"/>
        <end position="805"/>
    </location>
</feature>
<dbReference type="InterPro" id="IPR037516">
    <property type="entry name" value="Tripartite_DENN"/>
</dbReference>
<feature type="compositionally biased region" description="Polar residues" evidence="1">
    <location>
        <begin position="978"/>
        <end position="987"/>
    </location>
</feature>
<dbReference type="Pfam" id="PF03455">
    <property type="entry name" value="dDENN"/>
    <property type="match status" value="1"/>
</dbReference>
<evidence type="ECO:0000313" key="3">
    <source>
        <dbReference type="EMBL" id="TPX33374.1"/>
    </source>
</evidence>
<organism evidence="3 4">
    <name type="scientific">Synchytrium microbalum</name>
    <dbReference type="NCBI Taxonomy" id="1806994"/>
    <lineage>
        <taxon>Eukaryota</taxon>
        <taxon>Fungi</taxon>
        <taxon>Fungi incertae sedis</taxon>
        <taxon>Chytridiomycota</taxon>
        <taxon>Chytridiomycota incertae sedis</taxon>
        <taxon>Chytridiomycetes</taxon>
        <taxon>Synchytriales</taxon>
        <taxon>Synchytriaceae</taxon>
        <taxon>Synchytrium</taxon>
    </lineage>
</organism>
<dbReference type="InterPro" id="IPR005113">
    <property type="entry name" value="uDENN_dom"/>
</dbReference>
<dbReference type="GO" id="GO:0032483">
    <property type="term" value="P:regulation of Rab protein signal transduction"/>
    <property type="evidence" value="ECO:0007669"/>
    <property type="project" value="TreeGrafter"/>
</dbReference>
<feature type="compositionally biased region" description="Polar residues" evidence="1">
    <location>
        <begin position="848"/>
        <end position="857"/>
    </location>
</feature>
<dbReference type="PANTHER" id="PTHR12296">
    <property type="entry name" value="DENN DOMAIN-CONTAINING PROTEIN 4"/>
    <property type="match status" value="1"/>
</dbReference>
<reference evidence="3 4" key="1">
    <citation type="journal article" date="2019" name="Sci. Rep.">
        <title>Comparative genomics of chytrid fungi reveal insights into the obligate biotrophic and pathogenic lifestyle of Synchytrium endobioticum.</title>
        <authorList>
            <person name="van de Vossenberg B.T.L.H."/>
            <person name="Warris S."/>
            <person name="Nguyen H.D.T."/>
            <person name="van Gent-Pelzer M.P.E."/>
            <person name="Joly D.L."/>
            <person name="van de Geest H.C."/>
            <person name="Bonants P.J.M."/>
            <person name="Smith D.S."/>
            <person name="Levesque C.A."/>
            <person name="van der Lee T.A.J."/>
        </authorList>
    </citation>
    <scope>NUCLEOTIDE SEQUENCE [LARGE SCALE GENOMIC DNA]</scope>
    <source>
        <strain evidence="3 4">JEL517</strain>
    </source>
</reference>
<feature type="compositionally biased region" description="Low complexity" evidence="1">
    <location>
        <begin position="817"/>
        <end position="828"/>
    </location>
</feature>
<sequence>MATKSTRVVDYFYVAGISSDADLASRKTNASYTPPSSARPSLTKNPLQADSPSTRRRGTLTPSHLQLLSPTEQARLANNDSGMPPQTPRTPVNPDKKPHPLDFGYQAELLLRYPEHDWSDPERFPAFTPMFCFPNDLRFGYDNGLRPPETYHSFVITQETGARLYGVCLTLYEKLSPELTRQLEILVAAWRLENIVTSDVEYVKHIQKQLDQATATLKTLRESDPTKKDQDVQETIFDLEDKVTLYVDLLAPLRRNVLFDANGAYMPRCVGLMSHWPWHDLLKDWLTEVVYCLRDQNTISEDATRNRYKNVVSKLRVPLERYLVNLIHEIPLPPPGKLEVSISVGRFHLYCSRPPANTISVIQNFSIYPIFRTLSIPHVVSLFELVLAERKIILLSSHLVMLTLAAETLSVLVYPFAWQHIYIPILPARLLSYLQAPMPYIVGVQREYFDATGPDAPPSDVAIVDLDNDVVTVEDYPTMLPTHERKKLLTRLHKYSGATGLLTVNVALGGSSGSLSSRRPRGVPYTSLRAFPDGRTCPNTADSYKRVINDYTESYQKPQPAVPGPKTLARALTPLQMGSSLNSKNSGSSGALNTMTTATPSPAAASILGKLRSLATSVSMSSLARGESQESMDSMEFDQATPSSGMSRTSSFGPGIPPASRPPPMPAPGREPLSNLQSPGRSLAWGFIPSREVSVSGSPTSGSPERKSSATGQTGRPSPLGDFPTSSDTKVSIEVEAPSTVDILNGSPERGHQRFSSEISGRPGLVRGTGHRRQVSEGSSRSWLASMMPQSLSPSSPQATSSNPSLTGSSIVRDPETSSVESADSSTSKYFKSFFQRRPPSALMNEDSFVSTSSSENPAHPELSTSASTHSMSSASSHQDQNTADHLPTDAILLSATSNTAKFSPGHHRTHSLQVTVPSSSNANDHQRQHHHHHSPHQMSEGAASPKSPDRERPPFERRRNSSGMSPLGPRPVPDLLSASSRRQSSTPEPPATSGMGDVVSPMVGSPESTQSVASWGSPGKGGGVAGVLHRLSQSSERESPVTPVGPVAMPQSKRKEGHVFWEVNVSELVRDVAVDDGDGEYAKPSVARENLEVTQDGAMLCRVCQVDLRTDEAGKALKCELCYMKCHMTCFGLAECRPCPTLFNERKVRNAFLKVFTSLLKSYRSCLTVPDSVKNIIEASPVQQSGTKASTSLPRGISGGSLVDTQGLDLTMEEWFKKEDFLAAVERETKTFMTMLVDTQAFAQFTLDRIERPETDHEILFFDECIKAKLNRSQLRIKKEATPFLTDPTYAITQTFAALAPSIEDIDSDAKLVIQAFPSKLDSRYLTAPRIVQPLITASDQKMMRSHTAGIVQRARMIANTKRKQDFSKWMRTRWKMFQQIGNGEVVSLGFLSDEQRRELLDDRLKQVAIVIEKCEAAHLSSQRPQDVRRALRDLYAQNDVLMRATDEEQLVESGDQQEMQLTLARLFRVITIYEEFASTLPPEVVEPETPSDNIANYQRRPSIVDGFTEEVLSAVGMRVAEGLRKEMQLKKPRASKPLPAIPTEEVPEPVEMSSPTHDGILPIEEIPETNSLGVDTSPIRSPSTDDHSMSPTSDESPKIESEMQDTSRSID</sequence>
<comment type="caution">
    <text evidence="3">The sequence shown here is derived from an EMBL/GenBank/DDBJ whole genome shotgun (WGS) entry which is preliminary data.</text>
</comment>
<dbReference type="Gene3D" id="3.40.50.11500">
    <property type="match status" value="1"/>
</dbReference>
<dbReference type="OrthoDB" id="6019893at2759"/>
<dbReference type="SMART" id="SM00801">
    <property type="entry name" value="dDENN"/>
    <property type="match status" value="1"/>
</dbReference>
<feature type="compositionally biased region" description="Polar residues" evidence="1">
    <location>
        <begin position="640"/>
        <end position="652"/>
    </location>
</feature>
<dbReference type="InterPro" id="IPR005112">
    <property type="entry name" value="dDENN_dom"/>
</dbReference>
<feature type="compositionally biased region" description="Polar residues" evidence="1">
    <location>
        <begin position="60"/>
        <end position="81"/>
    </location>
</feature>
<feature type="compositionally biased region" description="Low complexity" evidence="1">
    <location>
        <begin position="578"/>
        <end position="597"/>
    </location>
</feature>
<dbReference type="SMART" id="SM00800">
    <property type="entry name" value="uDENN"/>
    <property type="match status" value="1"/>
</dbReference>
<protein>
    <recommendedName>
        <fullName evidence="2">UDENN domain-containing protein</fullName>
    </recommendedName>
</protein>
<feature type="region of interest" description="Disordered" evidence="1">
    <location>
        <begin position="1532"/>
        <end position="1613"/>
    </location>
</feature>
<dbReference type="PROSITE" id="PS50211">
    <property type="entry name" value="DENN"/>
    <property type="match status" value="1"/>
</dbReference>
<dbReference type="InterPro" id="IPR051696">
    <property type="entry name" value="DENN_Domain_GEFs"/>
</dbReference>
<dbReference type="Pfam" id="PF03456">
    <property type="entry name" value="uDENN"/>
    <property type="match status" value="1"/>
</dbReference>
<feature type="region of interest" description="Disordered" evidence="1">
    <location>
        <begin position="917"/>
        <end position="1019"/>
    </location>
</feature>
<dbReference type="EMBL" id="QEAO01000021">
    <property type="protein sequence ID" value="TPX33374.1"/>
    <property type="molecule type" value="Genomic_DNA"/>
</dbReference>
<feature type="compositionally biased region" description="Polar residues" evidence="1">
    <location>
        <begin position="1570"/>
        <end position="1584"/>
    </location>
</feature>
<dbReference type="Pfam" id="PF02141">
    <property type="entry name" value="DENN"/>
    <property type="match status" value="1"/>
</dbReference>
<keyword evidence="4" id="KW-1185">Reference proteome</keyword>
<feature type="region of interest" description="Disordered" evidence="1">
    <location>
        <begin position="23"/>
        <end position="99"/>
    </location>
</feature>
<evidence type="ECO:0000256" key="1">
    <source>
        <dbReference type="SAM" id="MobiDB-lite"/>
    </source>
</evidence>
<dbReference type="InterPro" id="IPR001194">
    <property type="entry name" value="cDENN_dom"/>
</dbReference>
<dbReference type="GO" id="GO:0031410">
    <property type="term" value="C:cytoplasmic vesicle"/>
    <property type="evidence" value="ECO:0007669"/>
    <property type="project" value="TreeGrafter"/>
</dbReference>